<evidence type="ECO:0000256" key="2">
    <source>
        <dbReference type="ARBA" id="ARBA00022487"/>
    </source>
</evidence>
<keyword evidence="3 6" id="KW-0378">Hydrolase</keyword>
<dbReference type="EMBL" id="OM938954">
    <property type="protein sequence ID" value="UZH45658.1"/>
    <property type="molecule type" value="mRNA"/>
</dbReference>
<evidence type="ECO:0000256" key="1">
    <source>
        <dbReference type="ARBA" id="ARBA00005964"/>
    </source>
</evidence>
<feature type="signal peptide" evidence="7">
    <location>
        <begin position="1"/>
        <end position="15"/>
    </location>
</feature>
<dbReference type="SUPFAM" id="SSF53474">
    <property type="entry name" value="alpha/beta-Hydrolases"/>
    <property type="match status" value="1"/>
</dbReference>
<accession>A0A9E8DEQ7</accession>
<comment type="similarity">
    <text evidence="1 6">Belongs to the type-B carboxylesterase/lipase family.</text>
</comment>
<keyword evidence="2" id="KW-0719">Serine esterase</keyword>
<dbReference type="PANTHER" id="PTHR11559">
    <property type="entry name" value="CARBOXYLESTERASE"/>
    <property type="match status" value="1"/>
</dbReference>
<dbReference type="EC" id="3.1.1.-" evidence="6"/>
<evidence type="ECO:0000256" key="7">
    <source>
        <dbReference type="SAM" id="SignalP"/>
    </source>
</evidence>
<proteinExistence type="evidence at transcript level"/>
<evidence type="ECO:0000256" key="4">
    <source>
        <dbReference type="ARBA" id="ARBA00023157"/>
    </source>
</evidence>
<evidence type="ECO:0000256" key="5">
    <source>
        <dbReference type="ARBA" id="ARBA00023180"/>
    </source>
</evidence>
<dbReference type="InterPro" id="IPR029058">
    <property type="entry name" value="AB_hydrolase_fold"/>
</dbReference>
<sequence length="572" mass="64426">MKIVGLLFFCVLAFAEDTKSDEKQSELIVELPLLGKVSGSIIKSRLNKDILSFRGVRYGEPPTGQQRFKQAIPVKPWTGIFNASEEGPSCPRPDRKFQSEDCLRLNVYTTKLASSSDSSSTLRPVIVFFHPGGFYGVSGQSIYFGPQYLLDEEVVLVTVNYRLASLGFLSTGDSLAPGNLGLKDQVEALRWVQKNINNFGGDPNCVTIMGYSAGGWSVTLHMVSPMSKGLFHRAIAMSGAVTYQNLLPTDQKDLAKKQAEILGCPTDTTGNMLICLNAKTEKEIADTFSQFFERHGDPIFVWLPVVEPEVRDVERFLPAQPIDLIREGKFHKVPLIIGITKEEFGGAVVGPVEAARKGDTTEFDFVNANWTTIAPISFLYERNTAKSLEISAELKRFYLHDKPIGLDNYEGWAHLYADGVIGFSAHRFAKLVSDQYKTTKIPIYYYEFTYQGRSSHATWSDGKPYGVVHHDDLLYLFYVSFFPYFDAEAPEIKAVKRSTAMWVNFAKTGEPIPKDRDEFKNITWTPFTKENKAYLEIGNELIMKSGLNEDRMNEWEKIFPLPNLNRPKKNLK</sequence>
<dbReference type="InterPro" id="IPR050309">
    <property type="entry name" value="Type-B_Carboxylest/Lipase"/>
</dbReference>
<feature type="chain" id="PRO_5039440319" description="Carboxylic ester hydrolase" evidence="7">
    <location>
        <begin position="16"/>
        <end position="572"/>
    </location>
</feature>
<dbReference type="InterPro" id="IPR019826">
    <property type="entry name" value="Carboxylesterase_B_AS"/>
</dbReference>
<keyword evidence="7" id="KW-0732">Signal</keyword>
<organism evidence="9">
    <name type="scientific">Meteorus pulchricornis</name>
    <dbReference type="NCBI Taxonomy" id="51522"/>
    <lineage>
        <taxon>Eukaryota</taxon>
        <taxon>Metazoa</taxon>
        <taxon>Ecdysozoa</taxon>
        <taxon>Arthropoda</taxon>
        <taxon>Hexapoda</taxon>
        <taxon>Insecta</taxon>
        <taxon>Pterygota</taxon>
        <taxon>Neoptera</taxon>
        <taxon>Endopterygota</taxon>
        <taxon>Hymenoptera</taxon>
        <taxon>Apocrita</taxon>
        <taxon>Ichneumonoidea</taxon>
        <taxon>Braconidae</taxon>
        <taxon>Meteorinae</taxon>
        <taxon>Meteorus</taxon>
    </lineage>
</organism>
<dbReference type="Pfam" id="PF00135">
    <property type="entry name" value="COesterase"/>
    <property type="match status" value="1"/>
</dbReference>
<evidence type="ECO:0000256" key="6">
    <source>
        <dbReference type="RuleBase" id="RU361235"/>
    </source>
</evidence>
<gene>
    <name evidence="9" type="primary">CXE 24</name>
</gene>
<keyword evidence="4" id="KW-1015">Disulfide bond</keyword>
<dbReference type="AlphaFoldDB" id="A0A9E8DEQ7"/>
<evidence type="ECO:0000313" key="9">
    <source>
        <dbReference type="EMBL" id="UZH45658.1"/>
    </source>
</evidence>
<keyword evidence="5" id="KW-0325">Glycoprotein</keyword>
<dbReference type="Gene3D" id="3.40.50.1820">
    <property type="entry name" value="alpha/beta hydrolase"/>
    <property type="match status" value="1"/>
</dbReference>
<evidence type="ECO:0000259" key="8">
    <source>
        <dbReference type="Pfam" id="PF00135"/>
    </source>
</evidence>
<feature type="domain" description="Carboxylesterase type B" evidence="8">
    <location>
        <begin position="27"/>
        <end position="555"/>
    </location>
</feature>
<dbReference type="PROSITE" id="PS00122">
    <property type="entry name" value="CARBOXYLESTERASE_B_1"/>
    <property type="match status" value="1"/>
</dbReference>
<dbReference type="GO" id="GO:0052689">
    <property type="term" value="F:carboxylic ester hydrolase activity"/>
    <property type="evidence" value="ECO:0007669"/>
    <property type="project" value="UniProtKB-KW"/>
</dbReference>
<name>A0A9E8DEQ7_9HYME</name>
<evidence type="ECO:0000256" key="3">
    <source>
        <dbReference type="ARBA" id="ARBA00022801"/>
    </source>
</evidence>
<dbReference type="InterPro" id="IPR002018">
    <property type="entry name" value="CarbesteraseB"/>
</dbReference>
<protein>
    <recommendedName>
        <fullName evidence="6">Carboxylic ester hydrolase</fullName>
        <ecNumber evidence="6">3.1.1.-</ecNumber>
    </recommendedName>
</protein>
<reference evidence="9" key="1">
    <citation type="submission" date="2022-03" db="EMBL/GenBank/DDBJ databases">
        <authorList>
            <person name="Sheng S."/>
        </authorList>
    </citation>
    <scope>NUCLEOTIDE SEQUENCE</scope>
    <source>
        <tissue evidence="9">Abdomen</tissue>
    </source>
</reference>